<dbReference type="PANTHER" id="PTHR33606:SF3">
    <property type="entry name" value="PROTEIN YCII"/>
    <property type="match status" value="1"/>
</dbReference>
<gene>
    <name evidence="4" type="ORF">ATL51_2951</name>
    <name evidence="3" type="ORF">HDA37_003481</name>
</gene>
<keyword evidence="6" id="KW-1185">Reference proteome</keyword>
<dbReference type="RefSeq" id="WP_073576920.1">
    <property type="nucleotide sequence ID" value="NZ_BAAAJZ010000003.1"/>
</dbReference>
<dbReference type="EMBL" id="JACCCZ010000001">
    <property type="protein sequence ID" value="NYG03196.1"/>
    <property type="molecule type" value="Genomic_DNA"/>
</dbReference>
<name>A0A852WBL6_PSEA5</name>
<reference evidence="3 6" key="1">
    <citation type="submission" date="2020-07" db="EMBL/GenBank/DDBJ databases">
        <title>Sequencing the genomes of 1000 actinobacteria strains.</title>
        <authorList>
            <person name="Klenk H.-P."/>
        </authorList>
    </citation>
    <scope>NUCLEOTIDE SEQUENCE [LARGE SCALE GENOMIC DNA]</scope>
    <source>
        <strain evidence="4 5">DSM 44104</strain>
        <strain evidence="3 6">DSM 44749</strain>
    </source>
</reference>
<dbReference type="Proteomes" id="UP000232453">
    <property type="component" value="Unassembled WGS sequence"/>
</dbReference>
<dbReference type="Gene3D" id="3.30.70.1060">
    <property type="entry name" value="Dimeric alpha+beta barrel"/>
    <property type="match status" value="1"/>
</dbReference>
<dbReference type="GeneID" id="98053196"/>
<protein>
    <recommendedName>
        <fullName evidence="2">YCII-related domain-containing protein</fullName>
    </recommendedName>
</protein>
<dbReference type="InterPro" id="IPR051807">
    <property type="entry name" value="Sec-metab_biosynth-assoc"/>
</dbReference>
<evidence type="ECO:0000259" key="2">
    <source>
        <dbReference type="Pfam" id="PF03795"/>
    </source>
</evidence>
<dbReference type="EMBL" id="PHUJ01000003">
    <property type="protein sequence ID" value="PKB31266.1"/>
    <property type="molecule type" value="Genomic_DNA"/>
</dbReference>
<feature type="domain" description="YCII-related" evidence="2">
    <location>
        <begin position="7"/>
        <end position="87"/>
    </location>
</feature>
<proteinExistence type="inferred from homology"/>
<evidence type="ECO:0000313" key="6">
    <source>
        <dbReference type="Proteomes" id="UP000549695"/>
    </source>
</evidence>
<comment type="caution">
    <text evidence="3">The sequence shown here is derived from an EMBL/GenBank/DDBJ whole genome shotgun (WGS) entry which is preliminary data.</text>
</comment>
<evidence type="ECO:0000256" key="1">
    <source>
        <dbReference type="ARBA" id="ARBA00007689"/>
    </source>
</evidence>
<accession>A0A852WBL6</accession>
<sequence>MATTFALIYTYTDDTELRDATRPAHRDYLRPLAEDGTMLVAGAWAPGEAPGGLLIFRVEDRAAVQAIVDADPFSTAGVVARAEIREWAPPLGPLAGALTGQA</sequence>
<evidence type="ECO:0000313" key="4">
    <source>
        <dbReference type="EMBL" id="PKB31266.1"/>
    </source>
</evidence>
<dbReference type="AlphaFoldDB" id="A0A852WBL6"/>
<dbReference type="Pfam" id="PF03795">
    <property type="entry name" value="YCII"/>
    <property type="match status" value="1"/>
</dbReference>
<evidence type="ECO:0000313" key="5">
    <source>
        <dbReference type="Proteomes" id="UP000232453"/>
    </source>
</evidence>
<dbReference type="PANTHER" id="PTHR33606">
    <property type="entry name" value="PROTEIN YCII"/>
    <property type="match status" value="1"/>
</dbReference>
<comment type="similarity">
    <text evidence="1">Belongs to the YciI family.</text>
</comment>
<organism evidence="3 6">
    <name type="scientific">Pseudonocardia alni</name>
    <name type="common">Amycolata alni</name>
    <dbReference type="NCBI Taxonomy" id="33907"/>
    <lineage>
        <taxon>Bacteria</taxon>
        <taxon>Bacillati</taxon>
        <taxon>Actinomycetota</taxon>
        <taxon>Actinomycetes</taxon>
        <taxon>Pseudonocardiales</taxon>
        <taxon>Pseudonocardiaceae</taxon>
        <taxon>Pseudonocardia</taxon>
    </lineage>
</organism>
<dbReference type="SUPFAM" id="SSF54909">
    <property type="entry name" value="Dimeric alpha+beta barrel"/>
    <property type="match status" value="1"/>
</dbReference>
<dbReference type="Proteomes" id="UP000549695">
    <property type="component" value="Unassembled WGS sequence"/>
</dbReference>
<evidence type="ECO:0000313" key="3">
    <source>
        <dbReference type="EMBL" id="NYG03196.1"/>
    </source>
</evidence>
<dbReference type="InterPro" id="IPR005545">
    <property type="entry name" value="YCII"/>
</dbReference>
<accession>A0AA44ZPT0</accession>
<dbReference type="InterPro" id="IPR011008">
    <property type="entry name" value="Dimeric_a/b-barrel"/>
</dbReference>